<dbReference type="Proteomes" id="UP000003374">
    <property type="component" value="Unassembled WGS sequence"/>
</dbReference>
<accession>A4BMI6</accession>
<dbReference type="AlphaFoldDB" id="A4BMI6"/>
<protein>
    <submittedName>
        <fullName evidence="1">Uncharacterized protein</fullName>
    </submittedName>
</protein>
<keyword evidence="2" id="KW-1185">Reference proteome</keyword>
<comment type="caution">
    <text evidence="1">The sequence shown here is derived from an EMBL/GenBank/DDBJ whole genome shotgun (WGS) entry which is preliminary data.</text>
</comment>
<dbReference type="HOGENOM" id="CLU_3045794_0_0_6"/>
<proteinExistence type="predicted"/>
<gene>
    <name evidence="1" type="ORF">NB231_16928</name>
</gene>
<evidence type="ECO:0000313" key="1">
    <source>
        <dbReference type="EMBL" id="EAR23524.1"/>
    </source>
</evidence>
<sequence>MRLAIFAALRSLNLVFIGAPGTGKSGLAISLLRQTLVNAFFVSLSDSACYCLGL</sequence>
<organism evidence="1 2">
    <name type="scientific">Nitrococcus mobilis Nb-231</name>
    <dbReference type="NCBI Taxonomy" id="314278"/>
    <lineage>
        <taxon>Bacteria</taxon>
        <taxon>Pseudomonadati</taxon>
        <taxon>Pseudomonadota</taxon>
        <taxon>Gammaproteobacteria</taxon>
        <taxon>Chromatiales</taxon>
        <taxon>Ectothiorhodospiraceae</taxon>
        <taxon>Nitrococcus</taxon>
    </lineage>
</organism>
<name>A4BMI6_9GAMM</name>
<reference evidence="1 2" key="1">
    <citation type="submission" date="2006-02" db="EMBL/GenBank/DDBJ databases">
        <authorList>
            <person name="Waterbury J."/>
            <person name="Ferriera S."/>
            <person name="Johnson J."/>
            <person name="Kravitz S."/>
            <person name="Halpern A."/>
            <person name="Remington K."/>
            <person name="Beeson K."/>
            <person name="Tran B."/>
            <person name="Rogers Y.-H."/>
            <person name="Friedman R."/>
            <person name="Venter J.C."/>
        </authorList>
    </citation>
    <scope>NUCLEOTIDE SEQUENCE [LARGE SCALE GENOMIC DNA]</scope>
    <source>
        <strain evidence="1 2">Nb-231</strain>
    </source>
</reference>
<evidence type="ECO:0000313" key="2">
    <source>
        <dbReference type="Proteomes" id="UP000003374"/>
    </source>
</evidence>
<dbReference type="EMBL" id="AAOF01000001">
    <property type="protein sequence ID" value="EAR23524.1"/>
    <property type="molecule type" value="Genomic_DNA"/>
</dbReference>